<dbReference type="RefSeq" id="WP_281749457.1">
    <property type="nucleotide sequence ID" value="NZ_AP026933.1"/>
</dbReference>
<gene>
    <name evidence="1" type="ORF">SHM_11320</name>
</gene>
<protein>
    <submittedName>
        <fullName evidence="1">Uncharacterized protein</fullName>
    </submittedName>
</protein>
<accession>A0ABM8BUI6</accession>
<evidence type="ECO:0000313" key="2">
    <source>
        <dbReference type="Proteomes" id="UP001163387"/>
    </source>
</evidence>
<proteinExistence type="predicted"/>
<sequence length="92" mass="11089">MWGEVRINKIKGYYYSSGIERVRSKDLVGRWINFETNDSYFLTTNEQQKLISKFVSFTLEQDPYVKLKELELKLQKKIKKISNLKSKFVYRL</sequence>
<organism evidence="1 2">
    <name type="scientific">Spiroplasma ixodetis</name>
    <dbReference type="NCBI Taxonomy" id="2141"/>
    <lineage>
        <taxon>Bacteria</taxon>
        <taxon>Bacillati</taxon>
        <taxon>Mycoplasmatota</taxon>
        <taxon>Mollicutes</taxon>
        <taxon>Entomoplasmatales</taxon>
        <taxon>Spiroplasmataceae</taxon>
        <taxon>Spiroplasma</taxon>
    </lineage>
</organism>
<reference evidence="1 2" key="1">
    <citation type="journal article" date="2022" name="Front. Microbiol.">
        <title>Male-killing mechanisms vary between Spiroplasma species.</title>
        <authorList>
            <person name="Arai H."/>
            <person name="Inoue M."/>
            <person name="Kageyama D."/>
        </authorList>
    </citation>
    <scope>NUCLEOTIDE SEQUENCE [LARGE SCALE GENOMIC DNA]</scope>
    <source>
        <strain evidence="2">sHm</strain>
    </source>
</reference>
<dbReference type="EMBL" id="AP026933">
    <property type="protein sequence ID" value="BDT03486.1"/>
    <property type="molecule type" value="Genomic_DNA"/>
</dbReference>
<dbReference type="Proteomes" id="UP001163387">
    <property type="component" value="Chromosome"/>
</dbReference>
<keyword evidence="2" id="KW-1185">Reference proteome</keyword>
<name>A0ABM8BUI6_9MOLU</name>
<evidence type="ECO:0000313" key="1">
    <source>
        <dbReference type="EMBL" id="BDT03486.1"/>
    </source>
</evidence>